<evidence type="ECO:0000256" key="14">
    <source>
        <dbReference type="RuleBase" id="RU362033"/>
    </source>
</evidence>
<evidence type="ECO:0000256" key="15">
    <source>
        <dbReference type="SAM" id="MobiDB-lite"/>
    </source>
</evidence>
<proteinExistence type="inferred from homology"/>
<evidence type="ECO:0000256" key="8">
    <source>
        <dbReference type="ARBA" id="ARBA00022842"/>
    </source>
</evidence>
<evidence type="ECO:0000256" key="2">
    <source>
        <dbReference type="ARBA" id="ARBA00008109"/>
    </source>
</evidence>
<feature type="transmembrane region" description="Helical" evidence="14">
    <location>
        <begin position="1206"/>
        <end position="1226"/>
    </location>
</feature>
<dbReference type="Pfam" id="PF16212">
    <property type="entry name" value="PhoLip_ATPase_C"/>
    <property type="match status" value="1"/>
</dbReference>
<keyword evidence="10 14" id="KW-1133">Transmembrane helix</keyword>
<dbReference type="SUPFAM" id="SSF81660">
    <property type="entry name" value="Metal cation-transporting ATPase, ATP-binding domain N"/>
    <property type="match status" value="1"/>
</dbReference>
<evidence type="ECO:0000256" key="11">
    <source>
        <dbReference type="ARBA" id="ARBA00023136"/>
    </source>
</evidence>
<dbReference type="InterPro" id="IPR006539">
    <property type="entry name" value="P-type_ATPase_IV"/>
</dbReference>
<keyword evidence="8 14" id="KW-0460">Magnesium</keyword>
<dbReference type="Gene3D" id="2.70.150.10">
    <property type="entry name" value="Calcium-transporting ATPase, cytoplasmic transduction domain A"/>
    <property type="match status" value="1"/>
</dbReference>
<dbReference type="InterPro" id="IPR032631">
    <property type="entry name" value="P-type_ATPase_N"/>
</dbReference>
<dbReference type="InterPro" id="IPR023299">
    <property type="entry name" value="ATPase_P-typ_cyto_dom_N"/>
</dbReference>
<name>A0ABR2W6G9_9FUNG</name>
<dbReference type="SFLD" id="SFLDF00027">
    <property type="entry name" value="p-type_atpase"/>
    <property type="match status" value="1"/>
</dbReference>
<dbReference type="SUPFAM" id="SSF56784">
    <property type="entry name" value="HAD-like"/>
    <property type="match status" value="1"/>
</dbReference>
<dbReference type="PROSITE" id="PS00154">
    <property type="entry name" value="ATPASE_E1_E2"/>
    <property type="match status" value="1"/>
</dbReference>
<evidence type="ECO:0000256" key="13">
    <source>
        <dbReference type="ARBA" id="ARBA00049128"/>
    </source>
</evidence>
<dbReference type="InterPro" id="IPR023214">
    <property type="entry name" value="HAD_sf"/>
</dbReference>
<evidence type="ECO:0000256" key="5">
    <source>
        <dbReference type="ARBA" id="ARBA00022723"/>
    </source>
</evidence>
<dbReference type="InterPro" id="IPR001757">
    <property type="entry name" value="P_typ_ATPase"/>
</dbReference>
<feature type="domain" description="P-type ATPase C-terminal" evidence="17">
    <location>
        <begin position="995"/>
        <end position="1239"/>
    </location>
</feature>
<feature type="transmembrane region" description="Helical" evidence="14">
    <location>
        <begin position="1172"/>
        <end position="1194"/>
    </location>
</feature>
<evidence type="ECO:0000259" key="17">
    <source>
        <dbReference type="Pfam" id="PF16212"/>
    </source>
</evidence>
<dbReference type="InterPro" id="IPR018303">
    <property type="entry name" value="ATPase_P-typ_P_site"/>
</dbReference>
<accession>A0ABR2W6G9</accession>
<reference evidence="18 19" key="1">
    <citation type="submission" date="2023-04" db="EMBL/GenBank/DDBJ databases">
        <title>Genome of Basidiobolus ranarum AG-B5.</title>
        <authorList>
            <person name="Stajich J.E."/>
            <person name="Carter-House D."/>
            <person name="Gryganskyi A."/>
        </authorList>
    </citation>
    <scope>NUCLEOTIDE SEQUENCE [LARGE SCALE GENOMIC DNA]</scope>
    <source>
        <strain evidence="18 19">AG-B5</strain>
    </source>
</reference>
<dbReference type="SFLD" id="SFLDS00003">
    <property type="entry name" value="Haloacid_Dehalogenase"/>
    <property type="match status" value="1"/>
</dbReference>
<dbReference type="PRINTS" id="PR00119">
    <property type="entry name" value="CATATPASE"/>
</dbReference>
<evidence type="ECO:0000313" key="19">
    <source>
        <dbReference type="Proteomes" id="UP001479436"/>
    </source>
</evidence>
<feature type="domain" description="P-type ATPase N-terminal" evidence="16">
    <location>
        <begin position="62"/>
        <end position="117"/>
    </location>
</feature>
<keyword evidence="5" id="KW-0479">Metal-binding</keyword>
<dbReference type="InterPro" id="IPR036412">
    <property type="entry name" value="HAD-like_sf"/>
</dbReference>
<dbReference type="InterPro" id="IPR023298">
    <property type="entry name" value="ATPase_P-typ_TM_dom_sf"/>
</dbReference>
<evidence type="ECO:0000256" key="7">
    <source>
        <dbReference type="ARBA" id="ARBA00022840"/>
    </source>
</evidence>
<evidence type="ECO:0000256" key="10">
    <source>
        <dbReference type="ARBA" id="ARBA00022989"/>
    </source>
</evidence>
<keyword evidence="7 14" id="KW-0067">ATP-binding</keyword>
<evidence type="ECO:0000256" key="6">
    <source>
        <dbReference type="ARBA" id="ARBA00022741"/>
    </source>
</evidence>
<comment type="caution">
    <text evidence="18">The sequence shown here is derived from an EMBL/GenBank/DDBJ whole genome shotgun (WGS) entry which is preliminary data.</text>
</comment>
<dbReference type="Gene3D" id="3.40.1110.10">
    <property type="entry name" value="Calcium-transporting ATPase, cytoplasmic domain N"/>
    <property type="match status" value="1"/>
</dbReference>
<comment type="similarity">
    <text evidence="2 14">Belongs to the cation transport ATPase (P-type) (TC 3.A.3) family. Type IV subfamily.</text>
</comment>
<sequence length="1303" mass="148354">MGKIKFGGRRFLPSQREKAQKKRVEKSLLRSPSRHRRSGGSIQIYVNIVLPPKALNRHGFPKKEFPTNRIRTAKYTLLSFLPKNLFEQFRRVANMYFLFMAILQFLPYVGVSSPFFAIMPLTTVITITAIKDGVEDYKRYRMDLKYNGSKTRILKNWINTNHPLHQPSFWQRIWNRTSDILTAPLYKYKLFGYINEETRVKGKDDPVVFQESNCSVAEFQEAVWQDIRVGDIVYLRNNETCPVDLVILSSGEPEGECFIETKELDGETNLKTRLAIDETLHLQTPAEFADAKFYIDSDVPTSNLYAYQATMHIYQNDDSDKSSQHLSPRKKPSSVPINISNTLLRGHVIRNTSFVIGVAVFTGGDTKILLNSGNTPSKRSKIEKTMNRQVIVNFAILLVLCLICAIASGFIQAGNQNSFDDGGTSSPFLLGFLTFWSSLIIFQNIIPISLYVSVEFVKTWQAYFIFNDKNMYNEATQTTCVPKSWNLSDDLGQIEYVFSDKTGTLTRNIMEFSKCTINGKMYGDSTGRETDAAKGARERQGSAPESARNEPFYRNQIFQQFLTEMRNIYDSKYACLDLEKLAFIDPQVFKDLRQLKEEHILVPDEREQAESIRDFFSLLAVCHTVVIEKPDEVLPNQPLFAYRAESPDESALVSAARDLGFSFLGRSKNLMTIDILGEEMEFELLHILEFNSTRKRMSVIVRRPAPWNDLVLLTKGADNIIFERLADGQSNLVNSTAQHIDSFSNDGLRTLCLAYRPLTEEFYQQWAKQLQEASTSLDNRDGEVEKCYEKIEVELILIGATAIEDKLQENAPECILALRQAGIKIWVLTGDKMQTAINIGFACNLLTNDMQLWTIKGDSKESAKKEFYDVVASIRGDKEDHLSGTSYFESLPLPRRSLNLHRSNMVHAMVIEGSALKHLLEDTECRTQLLEITPLCRSVICCRVSPLQKAQIVHMVKKGRKAVCLAIGDGANDVSMIQAADVGVAIAGEEGLQAAMAADYNFSQFKYLENLLLVHGLWSYLRIAEMVLNFFYKNVVFVLVILWYQFFCGFSANTFFDFMYLQLYNLVFTLMPVIAIGTCDRAVSYQNAMRFPNLYMLGIRQSRYGMRRFWVYILEAIYQSLVCFYTFYFIFLNNISQSGADSDLYDFSTSVSVTVITIATVTVGMNSYSWNWIMFASVAGSIIAVHIYAFAYSFLSSAESYGSGLYVYGSASFWCAYFAAVLIAIFPRYVILFIKQVWFYEDIDIVREMEKYGEGVLLPPPEERTGLMKLRPFSESGSSTRNSSFGDEDYLELNPLQLETGIK</sequence>
<dbReference type="PANTHER" id="PTHR24092:SF180">
    <property type="entry name" value="PHOSPHOLIPID-TRANSPORTING ATPASE DNF1-RELATED"/>
    <property type="match status" value="1"/>
</dbReference>
<evidence type="ECO:0000256" key="1">
    <source>
        <dbReference type="ARBA" id="ARBA00004127"/>
    </source>
</evidence>
<gene>
    <name evidence="18" type="ORF">K7432_003259</name>
</gene>
<dbReference type="Proteomes" id="UP001479436">
    <property type="component" value="Unassembled WGS sequence"/>
</dbReference>
<dbReference type="SUPFAM" id="SSF81665">
    <property type="entry name" value="Calcium ATPase, transmembrane domain M"/>
    <property type="match status" value="1"/>
</dbReference>
<dbReference type="Gene3D" id="3.40.50.1000">
    <property type="entry name" value="HAD superfamily/HAD-like"/>
    <property type="match status" value="1"/>
</dbReference>
<feature type="compositionally biased region" description="Basic and acidic residues" evidence="15">
    <location>
        <begin position="527"/>
        <end position="540"/>
    </location>
</feature>
<comment type="catalytic activity">
    <reaction evidence="12 14">
        <text>ATP + H2O + phospholipidSide 1 = ADP + phosphate + phospholipidSide 2.</text>
        <dbReference type="EC" id="7.6.2.1"/>
    </reaction>
</comment>
<evidence type="ECO:0000256" key="9">
    <source>
        <dbReference type="ARBA" id="ARBA00022967"/>
    </source>
</evidence>
<feature type="region of interest" description="Disordered" evidence="15">
    <location>
        <begin position="15"/>
        <end position="37"/>
    </location>
</feature>
<keyword evidence="9 14" id="KW-1278">Translocase</keyword>
<dbReference type="EC" id="7.6.2.1" evidence="14"/>
<dbReference type="PANTHER" id="PTHR24092">
    <property type="entry name" value="PROBABLE PHOSPHOLIPID-TRANSPORTING ATPASE"/>
    <property type="match status" value="1"/>
</dbReference>
<dbReference type="Pfam" id="PF16209">
    <property type="entry name" value="PhoLip_ATPase_N"/>
    <property type="match status" value="1"/>
</dbReference>
<comment type="catalytic activity">
    <reaction evidence="13">
        <text>a 1,2-diacyl-sn-glycero-3-phosphoethanolamine(out) + ATP + H2O = a 1,2-diacyl-sn-glycero-3-phosphoethanolamine(in) + ADP + phosphate + H(+)</text>
        <dbReference type="Rhea" id="RHEA:66132"/>
        <dbReference type="ChEBI" id="CHEBI:15377"/>
        <dbReference type="ChEBI" id="CHEBI:15378"/>
        <dbReference type="ChEBI" id="CHEBI:30616"/>
        <dbReference type="ChEBI" id="CHEBI:43474"/>
        <dbReference type="ChEBI" id="CHEBI:64612"/>
        <dbReference type="ChEBI" id="CHEBI:456216"/>
    </reaction>
    <physiologicalReaction direction="left-to-right" evidence="13">
        <dbReference type="Rhea" id="RHEA:66133"/>
    </physiologicalReaction>
</comment>
<keyword evidence="3" id="KW-0813">Transport</keyword>
<feature type="transmembrane region" description="Helical" evidence="14">
    <location>
        <begin position="433"/>
        <end position="454"/>
    </location>
</feature>
<keyword evidence="4 14" id="KW-0812">Transmembrane</keyword>
<feature type="region of interest" description="Disordered" evidence="15">
    <location>
        <begin position="527"/>
        <end position="547"/>
    </location>
</feature>
<evidence type="ECO:0000313" key="18">
    <source>
        <dbReference type="EMBL" id="KAK9721631.1"/>
    </source>
</evidence>
<dbReference type="InterPro" id="IPR008250">
    <property type="entry name" value="ATPase_P-typ_transduc_dom_A_sf"/>
</dbReference>
<keyword evidence="6 14" id="KW-0547">Nucleotide-binding</keyword>
<keyword evidence="19" id="KW-1185">Reference proteome</keyword>
<dbReference type="SUPFAM" id="SSF81653">
    <property type="entry name" value="Calcium ATPase, transduction domain A"/>
    <property type="match status" value="1"/>
</dbReference>
<dbReference type="Pfam" id="PF13246">
    <property type="entry name" value="Cation_ATPase"/>
    <property type="match status" value="1"/>
</dbReference>
<dbReference type="NCBIfam" id="TIGR01494">
    <property type="entry name" value="ATPase_P-type"/>
    <property type="match status" value="1"/>
</dbReference>
<feature type="transmembrane region" description="Helical" evidence="14">
    <location>
        <begin position="390"/>
        <end position="413"/>
    </location>
</feature>
<dbReference type="InterPro" id="IPR032630">
    <property type="entry name" value="P_typ_ATPase_c"/>
</dbReference>
<evidence type="ECO:0000256" key="12">
    <source>
        <dbReference type="ARBA" id="ARBA00034036"/>
    </source>
</evidence>
<feature type="transmembrane region" description="Helical" evidence="14">
    <location>
        <begin position="92"/>
        <end position="109"/>
    </location>
</feature>
<dbReference type="SFLD" id="SFLDG00002">
    <property type="entry name" value="C1.7:_P-type_atpase_like"/>
    <property type="match status" value="1"/>
</dbReference>
<dbReference type="CDD" id="cd02073">
    <property type="entry name" value="P-type_ATPase_APLT_Dnf-like"/>
    <property type="match status" value="1"/>
</dbReference>
<comment type="subcellular location">
    <subcellularLocation>
        <location evidence="1">Endomembrane system</location>
        <topology evidence="1">Multi-pass membrane protein</topology>
    </subcellularLocation>
    <subcellularLocation>
        <location evidence="14">Membrane</location>
        <topology evidence="14">Multi-pass membrane protein</topology>
    </subcellularLocation>
</comment>
<feature type="transmembrane region" description="Helical" evidence="14">
    <location>
        <begin position="1058"/>
        <end position="1079"/>
    </location>
</feature>
<feature type="transmembrane region" description="Helical" evidence="14">
    <location>
        <begin position="1030"/>
        <end position="1052"/>
    </location>
</feature>
<organism evidence="18 19">
    <name type="scientific">Basidiobolus ranarum</name>
    <dbReference type="NCBI Taxonomy" id="34480"/>
    <lineage>
        <taxon>Eukaryota</taxon>
        <taxon>Fungi</taxon>
        <taxon>Fungi incertae sedis</taxon>
        <taxon>Zoopagomycota</taxon>
        <taxon>Entomophthoromycotina</taxon>
        <taxon>Basidiobolomycetes</taxon>
        <taxon>Basidiobolales</taxon>
        <taxon>Basidiobolaceae</taxon>
        <taxon>Basidiobolus</taxon>
    </lineage>
</organism>
<keyword evidence="11 14" id="KW-0472">Membrane</keyword>
<dbReference type="NCBIfam" id="TIGR01652">
    <property type="entry name" value="ATPase-Plipid"/>
    <property type="match status" value="1"/>
</dbReference>
<evidence type="ECO:0000259" key="16">
    <source>
        <dbReference type="Pfam" id="PF16209"/>
    </source>
</evidence>
<dbReference type="EMBL" id="JASJQH010006973">
    <property type="protein sequence ID" value="KAK9721631.1"/>
    <property type="molecule type" value="Genomic_DNA"/>
</dbReference>
<dbReference type="Pfam" id="PF08282">
    <property type="entry name" value="Hydrolase_3"/>
    <property type="match status" value="1"/>
</dbReference>
<protein>
    <recommendedName>
        <fullName evidence="14">Phospholipid-transporting ATPase</fullName>
        <ecNumber evidence="14">7.6.2.1</ecNumber>
    </recommendedName>
</protein>
<dbReference type="InterPro" id="IPR044492">
    <property type="entry name" value="P_typ_ATPase_HD_dom"/>
</dbReference>
<feature type="transmembrane region" description="Helical" evidence="14">
    <location>
        <begin position="1144"/>
        <end position="1165"/>
    </location>
</feature>
<evidence type="ECO:0000256" key="3">
    <source>
        <dbReference type="ARBA" id="ARBA00022448"/>
    </source>
</evidence>
<evidence type="ECO:0000256" key="4">
    <source>
        <dbReference type="ARBA" id="ARBA00022692"/>
    </source>
</evidence>
<feature type="transmembrane region" description="Helical" evidence="14">
    <location>
        <begin position="1109"/>
        <end position="1132"/>
    </location>
</feature>